<dbReference type="Proteomes" id="UP000233256">
    <property type="component" value="Unassembled WGS sequence"/>
</dbReference>
<feature type="domain" description="FAD/NAD(P)-binding" evidence="6">
    <location>
        <begin position="8"/>
        <end position="322"/>
    </location>
</feature>
<proteinExistence type="predicted"/>
<reference evidence="7 8" key="1">
    <citation type="journal article" date="2017" name="ISME J.">
        <title>Potential for microbial H2 and metal transformations associated with novel bacteria and archaea in deep terrestrial subsurface sediments.</title>
        <authorList>
            <person name="Hernsdorf A.W."/>
            <person name="Amano Y."/>
            <person name="Miyakawa K."/>
            <person name="Ise K."/>
            <person name="Suzuki Y."/>
            <person name="Anantharaman K."/>
            <person name="Probst A."/>
            <person name="Burstein D."/>
            <person name="Thomas B.C."/>
            <person name="Banfield J.F."/>
        </authorList>
    </citation>
    <scope>NUCLEOTIDE SEQUENCE [LARGE SCALE GENOMIC DNA]</scope>
    <source>
        <strain evidence="7">HGW-Wallbacteria-1</strain>
    </source>
</reference>
<dbReference type="InterPro" id="IPR023753">
    <property type="entry name" value="FAD/NAD-binding_dom"/>
</dbReference>
<organism evidence="7 8">
    <name type="scientific">Candidatus Wallbacteria bacterium HGW-Wallbacteria-1</name>
    <dbReference type="NCBI Taxonomy" id="2013854"/>
    <lineage>
        <taxon>Bacteria</taxon>
        <taxon>Candidatus Walliibacteriota</taxon>
    </lineage>
</organism>
<dbReference type="PRINTS" id="PR00368">
    <property type="entry name" value="FADPNR"/>
</dbReference>
<dbReference type="EMBL" id="PGXC01000010">
    <property type="protein sequence ID" value="PKK89890.1"/>
    <property type="molecule type" value="Genomic_DNA"/>
</dbReference>
<keyword evidence="5" id="KW-0676">Redox-active center</keyword>
<evidence type="ECO:0000313" key="8">
    <source>
        <dbReference type="Proteomes" id="UP000233256"/>
    </source>
</evidence>
<dbReference type="Gene3D" id="3.30.390.30">
    <property type="match status" value="1"/>
</dbReference>
<keyword evidence="2" id="KW-0285">Flavoprotein</keyword>
<evidence type="ECO:0000256" key="4">
    <source>
        <dbReference type="ARBA" id="ARBA00023002"/>
    </source>
</evidence>
<dbReference type="GO" id="GO:0016491">
    <property type="term" value="F:oxidoreductase activity"/>
    <property type="evidence" value="ECO:0007669"/>
    <property type="project" value="UniProtKB-KW"/>
</dbReference>
<keyword evidence="4" id="KW-0560">Oxidoreductase</keyword>
<dbReference type="InterPro" id="IPR016156">
    <property type="entry name" value="FAD/NAD-linked_Rdtase_dimer_sf"/>
</dbReference>
<evidence type="ECO:0000256" key="2">
    <source>
        <dbReference type="ARBA" id="ARBA00022630"/>
    </source>
</evidence>
<dbReference type="Gene3D" id="3.50.50.60">
    <property type="entry name" value="FAD/NAD(P)-binding domain"/>
    <property type="match status" value="2"/>
</dbReference>
<dbReference type="InterPro" id="IPR036188">
    <property type="entry name" value="FAD/NAD-bd_sf"/>
</dbReference>
<dbReference type="SUPFAM" id="SSF51905">
    <property type="entry name" value="FAD/NAD(P)-binding domain"/>
    <property type="match status" value="1"/>
</dbReference>
<accession>A0A2N1PNI9</accession>
<dbReference type="PRINTS" id="PR00411">
    <property type="entry name" value="PNDRDTASEI"/>
</dbReference>
<dbReference type="PANTHER" id="PTHR43429:SF1">
    <property type="entry name" value="NAD(P)H SULFUR OXIDOREDUCTASE (COA-DEPENDENT)"/>
    <property type="match status" value="1"/>
</dbReference>
<dbReference type="AlphaFoldDB" id="A0A2N1PNI9"/>
<evidence type="ECO:0000256" key="5">
    <source>
        <dbReference type="ARBA" id="ARBA00023284"/>
    </source>
</evidence>
<keyword evidence="3" id="KW-0274">FAD</keyword>
<dbReference type="PANTHER" id="PTHR43429">
    <property type="entry name" value="PYRIDINE NUCLEOTIDE-DISULFIDE OXIDOREDUCTASE DOMAIN-CONTAINING"/>
    <property type="match status" value="1"/>
</dbReference>
<evidence type="ECO:0000256" key="1">
    <source>
        <dbReference type="ARBA" id="ARBA00001974"/>
    </source>
</evidence>
<comment type="cofactor">
    <cofactor evidence="1">
        <name>FAD</name>
        <dbReference type="ChEBI" id="CHEBI:57692"/>
    </cofactor>
</comment>
<dbReference type="InterPro" id="IPR050260">
    <property type="entry name" value="FAD-bd_OxRdtase"/>
</dbReference>
<sequence>MNFNRTRRVIIAGCQGGGINAAREARRTDSDAEIILFDSSPFPPYSACSIPHVVSGKMDVAELITTSGDQLLAGFGIKLVSNATVVTGDAENRWVEIATPAASEIMEWDSLVIATGASPGIPAEYAQLFQPSAHWNQLCPNVHLLRNPSDADFLAQAMAALPAASPVAVIGAGSIGISMVEAALARGLCPYIVEAGPSIMGFSDGPAFDMITSALTARGVDIYLNQPGSAPIQEKGCVTSIQMPSGQVPCSLLILSCGVQPRTALAAEMGLRLGSSGAISVRETMETSASRIFAAGDCCETLDQLTGGRIYFPQASVAVRQGRIAGRNAVLAARPGGTPVSRDSLNTYPGTLRIWVTDCLGLEIASAGITTESTRDHVPAAGRDGVRSVKVMTRSRTPHFSPREDMAVELFYSSSTKLLMGGRIIGPAGTAADRINFIALACQKRMSLPELANLEMAYSPRIAPLWDPIITAARTVNQ</sequence>
<protein>
    <recommendedName>
        <fullName evidence="6">FAD/NAD(P)-binding domain-containing protein</fullName>
    </recommendedName>
</protein>
<dbReference type="Pfam" id="PF07992">
    <property type="entry name" value="Pyr_redox_2"/>
    <property type="match status" value="1"/>
</dbReference>
<evidence type="ECO:0000256" key="3">
    <source>
        <dbReference type="ARBA" id="ARBA00022827"/>
    </source>
</evidence>
<evidence type="ECO:0000259" key="6">
    <source>
        <dbReference type="Pfam" id="PF07992"/>
    </source>
</evidence>
<gene>
    <name evidence="7" type="ORF">CVV64_12120</name>
</gene>
<name>A0A2N1PNI9_9BACT</name>
<comment type="caution">
    <text evidence="7">The sequence shown here is derived from an EMBL/GenBank/DDBJ whole genome shotgun (WGS) entry which is preliminary data.</text>
</comment>
<dbReference type="SUPFAM" id="SSF55424">
    <property type="entry name" value="FAD/NAD-linked reductases, dimerisation (C-terminal) domain"/>
    <property type="match status" value="1"/>
</dbReference>
<evidence type="ECO:0000313" key="7">
    <source>
        <dbReference type="EMBL" id="PKK89890.1"/>
    </source>
</evidence>